<gene>
    <name evidence="5" type="ORF">M422DRAFT_248340</name>
</gene>
<dbReference type="Proteomes" id="UP000054279">
    <property type="component" value="Unassembled WGS sequence"/>
</dbReference>
<feature type="domain" description="CCHC-type" evidence="4">
    <location>
        <begin position="353"/>
        <end position="367"/>
    </location>
</feature>
<proteinExistence type="predicted"/>
<evidence type="ECO:0000313" key="6">
    <source>
        <dbReference type="Proteomes" id="UP000054279"/>
    </source>
</evidence>
<dbReference type="HOGENOM" id="CLU_012886_5_3_1"/>
<dbReference type="SUPFAM" id="SSF57756">
    <property type="entry name" value="Retrovirus zinc finger-like domains"/>
    <property type="match status" value="1"/>
</dbReference>
<evidence type="ECO:0000313" key="5">
    <source>
        <dbReference type="EMBL" id="KIJ47777.1"/>
    </source>
</evidence>
<dbReference type="InterPro" id="IPR001878">
    <property type="entry name" value="Znf_CCHC"/>
</dbReference>
<dbReference type="Gene3D" id="4.10.60.10">
    <property type="entry name" value="Zinc finger, CCHC-type"/>
    <property type="match status" value="1"/>
</dbReference>
<evidence type="ECO:0000256" key="3">
    <source>
        <dbReference type="SAM" id="MobiDB-lite"/>
    </source>
</evidence>
<dbReference type="Pfam" id="PF00098">
    <property type="entry name" value="zf-CCHC"/>
    <property type="match status" value="1"/>
</dbReference>
<evidence type="ECO:0000259" key="4">
    <source>
        <dbReference type="PROSITE" id="PS50158"/>
    </source>
</evidence>
<dbReference type="InterPro" id="IPR036875">
    <property type="entry name" value="Znf_CCHC_sf"/>
</dbReference>
<dbReference type="OrthoDB" id="7486164at2759"/>
<dbReference type="GO" id="GO:0003676">
    <property type="term" value="F:nucleic acid binding"/>
    <property type="evidence" value="ECO:0007669"/>
    <property type="project" value="InterPro"/>
</dbReference>
<organism evidence="5 6">
    <name type="scientific">Sphaerobolus stellatus (strain SS14)</name>
    <dbReference type="NCBI Taxonomy" id="990650"/>
    <lineage>
        <taxon>Eukaryota</taxon>
        <taxon>Fungi</taxon>
        <taxon>Dikarya</taxon>
        <taxon>Basidiomycota</taxon>
        <taxon>Agaricomycotina</taxon>
        <taxon>Agaricomycetes</taxon>
        <taxon>Phallomycetidae</taxon>
        <taxon>Geastrales</taxon>
        <taxon>Sphaerobolaceae</taxon>
        <taxon>Sphaerobolus</taxon>
    </lineage>
</organism>
<feature type="compositionally biased region" description="Low complexity" evidence="3">
    <location>
        <begin position="298"/>
        <end position="309"/>
    </location>
</feature>
<keyword evidence="2" id="KW-0863">Zinc-finger</keyword>
<keyword evidence="2" id="KW-0479">Metal-binding</keyword>
<keyword evidence="2" id="KW-0862">Zinc</keyword>
<dbReference type="SMART" id="SM00343">
    <property type="entry name" value="ZnF_C2HC"/>
    <property type="match status" value="1"/>
</dbReference>
<sequence>MAEEKVNILLHEEAPEEALLEAAQEARTIHFQLDQNTHLPEAGLMPEQQARLRTDTGGSVNNLSRDTPALSVTAQLDGAVVNRTTEYNGIQQMVRQAVQNASHEAKPEKSFLAKASVKMGNPPTYRGECNFEKFENWVASVLQFMLMYNLLGPQVDKDQLQFLEIKHWDLEFIIMGVQKWFMPTLSMNKVAVNYDTIMQDSMTVQQLHQEFLKLAKQMIKLPDMYSYRRRFMNALKPDIREQVLKKGFTPEFSSINELVGEAVTLDNAKYYTFGYNNNHGSSYLQKAATMEHSHAQHTTTQNKSSTNQNAGSSNQHNLEIKQFRTVRQLSHCQQGGEINPIRSASKANNTVVCYNCNSPGHIQPNCPFPDKDRRVAGARIEEVILEEDEDWEDQHEEDDQQYLFDDDEYEMRSIDNEVVHVNAVIKDSGYNDHCSLYGIRVQEAETDLRVSAVVQTGEKEQPVYDH</sequence>
<dbReference type="EMBL" id="KN837100">
    <property type="protein sequence ID" value="KIJ47777.1"/>
    <property type="molecule type" value="Genomic_DNA"/>
</dbReference>
<evidence type="ECO:0000256" key="2">
    <source>
        <dbReference type="PROSITE-ProRule" id="PRU00047"/>
    </source>
</evidence>
<dbReference type="GO" id="GO:0008270">
    <property type="term" value="F:zinc ion binding"/>
    <property type="evidence" value="ECO:0007669"/>
    <property type="project" value="UniProtKB-KW"/>
</dbReference>
<reference evidence="5 6" key="1">
    <citation type="submission" date="2014-06" db="EMBL/GenBank/DDBJ databases">
        <title>Evolutionary Origins and Diversification of the Mycorrhizal Mutualists.</title>
        <authorList>
            <consortium name="DOE Joint Genome Institute"/>
            <consortium name="Mycorrhizal Genomics Consortium"/>
            <person name="Kohler A."/>
            <person name="Kuo A."/>
            <person name="Nagy L.G."/>
            <person name="Floudas D."/>
            <person name="Copeland A."/>
            <person name="Barry K.W."/>
            <person name="Cichocki N."/>
            <person name="Veneault-Fourrey C."/>
            <person name="LaButti K."/>
            <person name="Lindquist E.A."/>
            <person name="Lipzen A."/>
            <person name="Lundell T."/>
            <person name="Morin E."/>
            <person name="Murat C."/>
            <person name="Riley R."/>
            <person name="Ohm R."/>
            <person name="Sun H."/>
            <person name="Tunlid A."/>
            <person name="Henrissat B."/>
            <person name="Grigoriev I.V."/>
            <person name="Hibbett D.S."/>
            <person name="Martin F."/>
        </authorList>
    </citation>
    <scope>NUCLEOTIDE SEQUENCE [LARGE SCALE GENOMIC DNA]</scope>
    <source>
        <strain evidence="5 6">SS14</strain>
    </source>
</reference>
<keyword evidence="1" id="KW-0507">mRNA processing</keyword>
<dbReference type="PROSITE" id="PS50158">
    <property type="entry name" value="ZF_CCHC"/>
    <property type="match status" value="1"/>
</dbReference>
<dbReference type="GO" id="GO:0006397">
    <property type="term" value="P:mRNA processing"/>
    <property type="evidence" value="ECO:0007669"/>
    <property type="project" value="UniProtKB-KW"/>
</dbReference>
<keyword evidence="6" id="KW-1185">Reference proteome</keyword>
<evidence type="ECO:0000256" key="1">
    <source>
        <dbReference type="ARBA" id="ARBA00022664"/>
    </source>
</evidence>
<accession>A0A0C9VVQ5</accession>
<dbReference type="AlphaFoldDB" id="A0A0C9VVQ5"/>
<name>A0A0C9VVQ5_SPHS4</name>
<feature type="region of interest" description="Disordered" evidence="3">
    <location>
        <begin position="290"/>
        <end position="313"/>
    </location>
</feature>
<protein>
    <recommendedName>
        <fullName evidence="4">CCHC-type domain-containing protein</fullName>
    </recommendedName>
</protein>